<dbReference type="GO" id="GO:0051607">
    <property type="term" value="P:defense response to virus"/>
    <property type="evidence" value="ECO:0007669"/>
    <property type="project" value="Ensembl"/>
</dbReference>
<dbReference type="PROSITE" id="PS51450">
    <property type="entry name" value="LRR"/>
    <property type="match status" value="1"/>
</dbReference>
<evidence type="ECO:0000259" key="40">
    <source>
        <dbReference type="PROSITE" id="PS50837"/>
    </source>
</evidence>
<protein>
    <recommendedName>
        <fullName evidence="35">NACHT, LRR and PYD domains-containing protein 3</fullName>
    </recommendedName>
</protein>
<evidence type="ECO:0000256" key="24">
    <source>
        <dbReference type="ARBA" id="ARBA00023128"/>
    </source>
</evidence>
<evidence type="ECO:0000256" key="34">
    <source>
        <dbReference type="ARBA" id="ARBA00023288"/>
    </source>
</evidence>
<dbReference type="FunFam" id="3.80.10.10:FF:000360">
    <property type="entry name" value="NACHT, LRR and PYD domains-containing protein 3"/>
    <property type="match status" value="1"/>
</dbReference>
<dbReference type="GO" id="GO:0071222">
    <property type="term" value="P:cellular response to lipopolysaccharide"/>
    <property type="evidence" value="ECO:0007669"/>
    <property type="project" value="Ensembl"/>
</dbReference>
<evidence type="ECO:0000256" key="33">
    <source>
        <dbReference type="ARBA" id="ARBA00023242"/>
    </source>
</evidence>
<evidence type="ECO:0000256" key="14">
    <source>
        <dbReference type="ARBA" id="ARBA00022614"/>
    </source>
</evidence>
<evidence type="ECO:0000256" key="32">
    <source>
        <dbReference type="ARBA" id="ARBA00023233"/>
    </source>
</evidence>
<dbReference type="Pfam" id="PF14484">
    <property type="entry name" value="FISNA"/>
    <property type="match status" value="1"/>
</dbReference>
<dbReference type="Pfam" id="PF17779">
    <property type="entry name" value="WHD_NOD2"/>
    <property type="match status" value="1"/>
</dbReference>
<dbReference type="FunFam" id="3.40.50.300:FF:000442">
    <property type="entry name" value="NACHT, LRR and PYD domains-containing protein 3"/>
    <property type="match status" value="1"/>
</dbReference>
<dbReference type="OMA" id="HLFCNLQ"/>
<dbReference type="RefSeq" id="XP_013365202.1">
    <property type="nucleotide sequence ID" value="XM_013509748.1"/>
</dbReference>
<dbReference type="SMART" id="SM01288">
    <property type="entry name" value="FISNA"/>
    <property type="match status" value="1"/>
</dbReference>
<evidence type="ECO:0000256" key="2">
    <source>
        <dbReference type="ARBA" id="ARBA00004123"/>
    </source>
</evidence>
<dbReference type="PANTHER" id="PTHR45690:SF19">
    <property type="entry name" value="NACHT, LRR AND PYD DOMAINS-CONTAINING PROTEIN 3"/>
    <property type="match status" value="1"/>
</dbReference>
<dbReference type="GO" id="GO:0005783">
    <property type="term" value="C:endoplasmic reticulum"/>
    <property type="evidence" value="ECO:0007669"/>
    <property type="project" value="UniProtKB-SubCell"/>
</dbReference>
<evidence type="ECO:0000256" key="29">
    <source>
        <dbReference type="ARBA" id="ARBA00023163"/>
    </source>
</evidence>
<dbReference type="InterPro" id="IPR004020">
    <property type="entry name" value="DAPIN"/>
</dbReference>
<keyword evidence="23" id="KW-0333">Golgi apparatus</keyword>
<evidence type="ECO:0000256" key="28">
    <source>
        <dbReference type="ARBA" id="ARBA00023159"/>
    </source>
</evidence>
<dbReference type="InterPro" id="IPR001611">
    <property type="entry name" value="Leu-rich_rpt"/>
</dbReference>
<feature type="domain" description="NACHT" evidence="40">
    <location>
        <begin position="213"/>
        <end position="534"/>
    </location>
</feature>
<keyword evidence="27" id="KW-1015">Disulfide bond</keyword>
<dbReference type="GO" id="GO:0009595">
    <property type="term" value="P:detection of biotic stimulus"/>
    <property type="evidence" value="ECO:0007669"/>
    <property type="project" value="Ensembl"/>
</dbReference>
<evidence type="ECO:0000256" key="11">
    <source>
        <dbReference type="ARBA" id="ARBA00022525"/>
    </source>
</evidence>
<dbReference type="GO" id="GO:0000139">
    <property type="term" value="C:Golgi membrane"/>
    <property type="evidence" value="ECO:0007669"/>
    <property type="project" value="UniProtKB-SubCell"/>
</dbReference>
<dbReference type="GO" id="GO:2000553">
    <property type="term" value="P:positive regulation of T-helper 2 cell cytokine production"/>
    <property type="evidence" value="ECO:0007669"/>
    <property type="project" value="Ensembl"/>
</dbReference>
<reference evidence="41" key="1">
    <citation type="submission" date="2025-08" db="UniProtKB">
        <authorList>
            <consortium name="Ensembl"/>
        </authorList>
    </citation>
    <scope>IDENTIFICATION</scope>
</reference>
<keyword evidence="19" id="KW-0067">ATP-binding</keyword>
<evidence type="ECO:0000256" key="26">
    <source>
        <dbReference type="ARBA" id="ARBA00023139"/>
    </source>
</evidence>
<keyword evidence="13" id="KW-0399">Innate immunity</keyword>
<keyword evidence="30" id="KW-0395">Inflammatory response</keyword>
<keyword evidence="16" id="KW-0547">Nucleotide-binding</keyword>
<dbReference type="GO" id="GO:0045630">
    <property type="term" value="P:positive regulation of T-helper 2 cell differentiation"/>
    <property type="evidence" value="ECO:0007669"/>
    <property type="project" value="Ensembl"/>
</dbReference>
<dbReference type="GO" id="GO:0050830">
    <property type="term" value="P:defense response to Gram-positive bacterium"/>
    <property type="evidence" value="ECO:0007669"/>
    <property type="project" value="Ensembl"/>
</dbReference>
<dbReference type="RefSeq" id="XP_013365203.1">
    <property type="nucleotide sequence ID" value="XM_013509749.1"/>
</dbReference>
<dbReference type="GO" id="GO:0043565">
    <property type="term" value="F:sequence-specific DNA binding"/>
    <property type="evidence" value="ECO:0007669"/>
    <property type="project" value="Ensembl"/>
</dbReference>
<keyword evidence="22" id="KW-0805">Transcription regulation</keyword>
<keyword evidence="29" id="KW-0804">Transcription</keyword>
<dbReference type="GO" id="GO:1901223">
    <property type="term" value="P:negative regulation of non-canonical NF-kappaB signal transduction"/>
    <property type="evidence" value="ECO:0007669"/>
    <property type="project" value="TreeGrafter"/>
</dbReference>
<keyword evidence="12" id="KW-0597">Phosphoprotein</keyword>
<dbReference type="PROSITE" id="PS50824">
    <property type="entry name" value="DAPIN"/>
    <property type="match status" value="1"/>
</dbReference>
<evidence type="ECO:0000259" key="39">
    <source>
        <dbReference type="PROSITE" id="PS50824"/>
    </source>
</evidence>
<dbReference type="GeneID" id="102018041"/>
<dbReference type="OrthoDB" id="120976at2759"/>
<dbReference type="GO" id="GO:0005634">
    <property type="term" value="C:nucleus"/>
    <property type="evidence" value="ECO:0007669"/>
    <property type="project" value="UniProtKB-SubCell"/>
</dbReference>
<evidence type="ECO:0000256" key="31">
    <source>
        <dbReference type="ARBA" id="ARBA00023212"/>
    </source>
</evidence>
<comment type="function">
    <text evidence="36">Independently of inflammasome activation, regulates the differentiation of T helper 2 (Th2) cells and has a role in Th2 cell-dependent asthma and tumor growth. During Th2 differentiation, required for optimal IRF4 binding to IL4 promoter and for IRF4-dependent IL4 transcription. Binds to the consensus DNA sequence 5'-GRRGGNRGAG-3'. May also participate in the transcription of IL5, IL13, GATA3, CCR3, CCR4 and MAF.</text>
</comment>
<dbReference type="GO" id="GO:0044546">
    <property type="term" value="P:NLRP3 inflammasome complex assembly"/>
    <property type="evidence" value="ECO:0007669"/>
    <property type="project" value="Ensembl"/>
</dbReference>
<evidence type="ECO:0000256" key="30">
    <source>
        <dbReference type="ARBA" id="ARBA00023198"/>
    </source>
</evidence>
<dbReference type="SUPFAM" id="SSF47986">
    <property type="entry name" value="DEATH domain"/>
    <property type="match status" value="1"/>
</dbReference>
<dbReference type="CDD" id="cd00116">
    <property type="entry name" value="LRR_RI"/>
    <property type="match status" value="1"/>
</dbReference>
<feature type="region of interest" description="Disordered" evidence="38">
    <location>
        <begin position="680"/>
        <end position="700"/>
    </location>
</feature>
<dbReference type="GO" id="GO:0140297">
    <property type="term" value="F:DNA-binding transcription factor binding"/>
    <property type="evidence" value="ECO:0007669"/>
    <property type="project" value="Ensembl"/>
</dbReference>
<dbReference type="GO" id="GO:0002526">
    <property type="term" value="P:acute inflammatory response"/>
    <property type="evidence" value="ECO:0007669"/>
    <property type="project" value="Ensembl"/>
</dbReference>
<dbReference type="Gene3D" id="3.80.10.10">
    <property type="entry name" value="Ribonuclease Inhibitor"/>
    <property type="match status" value="1"/>
</dbReference>
<dbReference type="GO" id="GO:0032753">
    <property type="term" value="P:positive regulation of interleukin-4 production"/>
    <property type="evidence" value="ECO:0007669"/>
    <property type="project" value="Ensembl"/>
</dbReference>
<dbReference type="GO" id="GO:0051260">
    <property type="term" value="P:protein homooligomerization"/>
    <property type="evidence" value="ECO:0007669"/>
    <property type="project" value="Ensembl"/>
</dbReference>
<dbReference type="GeneTree" id="ENSGT00940000162415"/>
<evidence type="ECO:0000256" key="22">
    <source>
        <dbReference type="ARBA" id="ARBA00023015"/>
    </source>
</evidence>
<keyword evidence="32" id="KW-1271">Inflammasome</keyword>
<keyword evidence="14" id="KW-0433">Leucine-rich repeat</keyword>
<evidence type="ECO:0000256" key="21">
    <source>
        <dbReference type="ARBA" id="ARBA00022859"/>
    </source>
</evidence>
<keyword evidence="28" id="KW-0010">Activator</keyword>
<organism evidence="41 42">
    <name type="scientific">Chinchilla lanigera</name>
    <name type="common">Long-tailed chinchilla</name>
    <name type="synonym">Chinchilla villidera</name>
    <dbReference type="NCBI Taxonomy" id="34839"/>
    <lineage>
        <taxon>Eukaryota</taxon>
        <taxon>Metazoa</taxon>
        <taxon>Chordata</taxon>
        <taxon>Craniata</taxon>
        <taxon>Vertebrata</taxon>
        <taxon>Euteleostomi</taxon>
        <taxon>Mammalia</taxon>
        <taxon>Eutheria</taxon>
        <taxon>Euarchontoglires</taxon>
        <taxon>Glires</taxon>
        <taxon>Rodentia</taxon>
        <taxon>Hystricomorpha</taxon>
        <taxon>Chinchillidae</taxon>
        <taxon>Chinchilla</taxon>
    </lineage>
</organism>
<evidence type="ECO:0000256" key="20">
    <source>
        <dbReference type="ARBA" id="ARBA00022843"/>
    </source>
</evidence>
<evidence type="ECO:0000256" key="1">
    <source>
        <dbReference type="ARBA" id="ARBA00004110"/>
    </source>
</evidence>
<dbReference type="Pfam" id="PF17776">
    <property type="entry name" value="NLRC4_HD2"/>
    <property type="match status" value="1"/>
</dbReference>
<dbReference type="PANTHER" id="PTHR45690">
    <property type="entry name" value="NACHT, LRR AND PYD DOMAINS-CONTAINING PROTEIN 12"/>
    <property type="match status" value="1"/>
</dbReference>
<evidence type="ECO:0000256" key="35">
    <source>
        <dbReference type="ARBA" id="ARBA00040040"/>
    </source>
</evidence>
<evidence type="ECO:0000256" key="37">
    <source>
        <dbReference type="ARBA" id="ARBA00048778"/>
    </source>
</evidence>
<keyword evidence="21" id="KW-0391">Immunity</keyword>
<keyword evidence="18" id="KW-0256">Endoplasmic reticulum</keyword>
<name>A0A8C2UJ49_CHILA</name>
<keyword evidence="17" id="KW-0378">Hydrolase</keyword>
<proteinExistence type="inferred from homology"/>
<dbReference type="InterPro" id="IPR041267">
    <property type="entry name" value="NLRP_HD2"/>
</dbReference>
<dbReference type="GO" id="GO:0032754">
    <property type="term" value="P:positive regulation of interleukin-5 production"/>
    <property type="evidence" value="ECO:0007669"/>
    <property type="project" value="Ensembl"/>
</dbReference>
<dbReference type="InterPro" id="IPR032675">
    <property type="entry name" value="LRR_dom_sf"/>
</dbReference>
<keyword evidence="25" id="KW-0472">Membrane</keyword>
<dbReference type="GO" id="GO:0045087">
    <property type="term" value="P:innate immune response"/>
    <property type="evidence" value="ECO:0007669"/>
    <property type="project" value="UniProtKB-KW"/>
</dbReference>
<dbReference type="CTD" id="114548"/>
<evidence type="ECO:0000256" key="25">
    <source>
        <dbReference type="ARBA" id="ARBA00023136"/>
    </source>
</evidence>
<dbReference type="GO" id="GO:0072559">
    <property type="term" value="C:NLRP3 inflammasome complex"/>
    <property type="evidence" value="ECO:0007669"/>
    <property type="project" value="Ensembl"/>
</dbReference>
<evidence type="ECO:0000256" key="7">
    <source>
        <dbReference type="ARBA" id="ARBA00004613"/>
    </source>
</evidence>
<keyword evidence="42" id="KW-1185">Reference proteome</keyword>
<dbReference type="Pfam" id="PF13516">
    <property type="entry name" value="LRR_6"/>
    <property type="match status" value="5"/>
</dbReference>
<dbReference type="SUPFAM" id="SSF52540">
    <property type="entry name" value="P-loop containing nucleoside triphosphate hydrolases"/>
    <property type="match status" value="1"/>
</dbReference>
<dbReference type="Gene3D" id="3.40.50.300">
    <property type="entry name" value="P-loop containing nucleotide triphosphate hydrolases"/>
    <property type="match status" value="1"/>
</dbReference>
<evidence type="ECO:0000256" key="38">
    <source>
        <dbReference type="SAM" id="MobiDB-lite"/>
    </source>
</evidence>
<dbReference type="PROSITE" id="PS50837">
    <property type="entry name" value="NACHT"/>
    <property type="match status" value="1"/>
</dbReference>
<keyword evidence="34" id="KW-0449">Lipoprotein</keyword>
<evidence type="ECO:0000313" key="41">
    <source>
        <dbReference type="Ensembl" id="ENSCLAP00000000911.1"/>
    </source>
</evidence>
<evidence type="ECO:0000256" key="19">
    <source>
        <dbReference type="ARBA" id="ARBA00022840"/>
    </source>
</evidence>
<keyword evidence="31" id="KW-0206">Cytoskeleton</keyword>
<dbReference type="SUPFAM" id="SSF52047">
    <property type="entry name" value="RNI-like"/>
    <property type="match status" value="1"/>
</dbReference>
<keyword evidence="33" id="KW-0539">Nucleus</keyword>
<evidence type="ECO:0000256" key="5">
    <source>
        <dbReference type="ARBA" id="ARBA00004267"/>
    </source>
</evidence>
<evidence type="ECO:0000256" key="4">
    <source>
        <dbReference type="ARBA" id="ARBA00004240"/>
    </source>
</evidence>
<dbReference type="AlphaFoldDB" id="A0A8C2UJ49"/>
<dbReference type="SMART" id="SM00368">
    <property type="entry name" value="LRR_RI"/>
    <property type="match status" value="9"/>
</dbReference>
<dbReference type="GO" id="GO:0045944">
    <property type="term" value="P:positive regulation of transcription by RNA polymerase II"/>
    <property type="evidence" value="ECO:0007669"/>
    <property type="project" value="Ensembl"/>
</dbReference>
<keyword evidence="15" id="KW-0677">Repeat</keyword>
<dbReference type="GO" id="GO:0050729">
    <property type="term" value="P:positive regulation of inflammatory response"/>
    <property type="evidence" value="ECO:0007669"/>
    <property type="project" value="Ensembl"/>
</dbReference>
<evidence type="ECO:0000256" key="3">
    <source>
        <dbReference type="ARBA" id="ARBA00004173"/>
    </source>
</evidence>
<evidence type="ECO:0000256" key="9">
    <source>
        <dbReference type="ARBA" id="ARBA00022490"/>
    </source>
</evidence>
<dbReference type="Gene3D" id="1.10.533.10">
    <property type="entry name" value="Death Domain, Fas"/>
    <property type="match status" value="1"/>
</dbReference>
<feature type="domain" description="Pyrin" evidence="39">
    <location>
        <begin position="1"/>
        <end position="91"/>
    </location>
</feature>
<dbReference type="InterPro" id="IPR029495">
    <property type="entry name" value="NACHT-assoc"/>
</dbReference>
<dbReference type="GO" id="GO:0140299">
    <property type="term" value="F:molecular sensor activity"/>
    <property type="evidence" value="ECO:0007669"/>
    <property type="project" value="Ensembl"/>
</dbReference>
<comment type="catalytic activity">
    <reaction evidence="37">
        <text>ATP + H2O = ADP + phosphate + H(+)</text>
        <dbReference type="Rhea" id="RHEA:13065"/>
        <dbReference type="ChEBI" id="CHEBI:15377"/>
        <dbReference type="ChEBI" id="CHEBI:15378"/>
        <dbReference type="ChEBI" id="CHEBI:30616"/>
        <dbReference type="ChEBI" id="CHEBI:43474"/>
        <dbReference type="ChEBI" id="CHEBI:456216"/>
    </reaction>
    <physiologicalReaction direction="left-to-right" evidence="37">
        <dbReference type="Rhea" id="RHEA:13066"/>
    </physiologicalReaction>
</comment>
<keyword evidence="20" id="KW-0832">Ubl conjugation</keyword>
<keyword evidence="24" id="KW-0496">Mitochondrion</keyword>
<dbReference type="GO" id="GO:0070273">
    <property type="term" value="F:phosphatidylinositol-4-phosphate binding"/>
    <property type="evidence" value="ECO:0007669"/>
    <property type="project" value="Ensembl"/>
</dbReference>
<dbReference type="GO" id="GO:0071224">
    <property type="term" value="P:cellular response to peptidoglycan"/>
    <property type="evidence" value="ECO:0007669"/>
    <property type="project" value="Ensembl"/>
</dbReference>
<evidence type="ECO:0000256" key="16">
    <source>
        <dbReference type="ARBA" id="ARBA00022741"/>
    </source>
</evidence>
<evidence type="ECO:0000256" key="8">
    <source>
        <dbReference type="ARBA" id="ARBA00008665"/>
    </source>
</evidence>
<dbReference type="GO" id="GO:0005739">
    <property type="term" value="C:mitochondrion"/>
    <property type="evidence" value="ECO:0007669"/>
    <property type="project" value="UniProtKB-SubCell"/>
</dbReference>
<dbReference type="RefSeq" id="XP_005414307.1">
    <property type="nucleotide sequence ID" value="XM_005414250.2"/>
</dbReference>
<dbReference type="InterPro" id="IPR011029">
    <property type="entry name" value="DEATH-like_dom_sf"/>
</dbReference>
<dbReference type="Pfam" id="PF05729">
    <property type="entry name" value="NACHT"/>
    <property type="match status" value="1"/>
</dbReference>
<dbReference type="Proteomes" id="UP000694398">
    <property type="component" value="Unassembled WGS sequence"/>
</dbReference>
<evidence type="ECO:0000256" key="36">
    <source>
        <dbReference type="ARBA" id="ARBA00045987"/>
    </source>
</evidence>
<evidence type="ECO:0000256" key="10">
    <source>
        <dbReference type="ARBA" id="ARBA00022499"/>
    </source>
</evidence>
<evidence type="ECO:0000313" key="42">
    <source>
        <dbReference type="Proteomes" id="UP000694398"/>
    </source>
</evidence>
<dbReference type="GO" id="GO:0032736">
    <property type="term" value="P:positive regulation of interleukin-13 production"/>
    <property type="evidence" value="ECO:0007669"/>
    <property type="project" value="Ensembl"/>
</dbReference>
<evidence type="ECO:0000256" key="13">
    <source>
        <dbReference type="ARBA" id="ARBA00022588"/>
    </source>
</evidence>
<sequence>MASTRCKLASYLEDLDHVDFKKFKMYLEDYPPQEGCIPLPRGQTERADHMDLATAMIDFNGEERAWAMAVWIFGAINRRDLQEKARREQPQWESPAVECREDSLEEEWMGLLGFLSRFSICRKKKDFARTYRRHVRSRFHCIEDRNARLGESVNLNKRYTRLQLVREHPSRQERERELLAMGGSRLQDGSQGPLRLESLFDTDPEDKSPEPVRTVVVQGVAGIGKTILARKIMLDWASGKLFQDKFDYLFYIHCREVSLDAPRSLGDLIASCCPNPCAPLRSIVCGASRVLFLMDGFDELQGAFDEYAEALCTDWRVAVRGDVLLGSLIRKRLLPEASLLITTRPAALEKLQHLLERPRHVEVLGFSEARRREYFLKYFSSEAQARAALTLIQENEVLFTMCFIPLVCWIVCTGLKQCMDSGESLAQTSKTTTAVYVFFLSCLLQAQGGAHERQLSEHQLSAHLRGLCSLAAAGIWNQKVLFEEGDLRNHGLQEGAVSAFLRMSLFQKGVDCEKLYSFIHMTFQEFFAAMYYVLEEEEEAGLAGSQEVLPHRDVAILLENYGKFEKGYLIFVVRFLFGLVNQERTSYLERRLSCRVSQQIRAALLRWIEAKAKAKKLQAQPSQLELFYCLYEMQEEAFVRRAMGHFPKIEVNLSTRMDHVVSSFCIRNCRSVQTLSLGFQHNSPKEEEEEEVEEGMGPPVAGARRSPTCYLTPSSCRGLFSALSAARALTELDLSDNILGDLGMCVLCETLRSPGCSIRKLWLGRCGLSHQCCSDLSSVLSSSRKLVELDLSDNPLGDFGACLLCQGLAYPGCALGKLWLVSCCLTSACCEDLASALTASCSLTRLYVGENALGDEGVGALCDKARWPESHLQKLGLVNSGLTSVGCSALASVLKTTRSLTHLYLRGNALGNAGLKLLCEGLLHPSCKLQMLELDNCSLTSHSCWDLSTVVTSSRSLRKLSLSNNDLGDLGVMMLCEVLRQGACVLQSLHLNEMYFNYETRRALETLREEKPELTLVFEPSW</sequence>
<evidence type="ECO:0000256" key="17">
    <source>
        <dbReference type="ARBA" id="ARBA00022801"/>
    </source>
</evidence>
<dbReference type="Ensembl" id="ENSCLAT00000000948.1">
    <property type="protein sequence ID" value="ENSCLAP00000000911.1"/>
    <property type="gene ID" value="ENSCLAG00000000708.1"/>
</dbReference>
<dbReference type="InterPro" id="IPR027417">
    <property type="entry name" value="P-loop_NTPase"/>
</dbReference>
<feature type="region of interest" description="Disordered" evidence="38">
    <location>
        <begin position="182"/>
        <end position="211"/>
    </location>
</feature>
<dbReference type="GO" id="GO:0016887">
    <property type="term" value="F:ATP hydrolysis activity"/>
    <property type="evidence" value="ECO:0007669"/>
    <property type="project" value="Ensembl"/>
</dbReference>
<dbReference type="InterPro" id="IPR041075">
    <property type="entry name" value="NOD1/2_WH"/>
</dbReference>
<evidence type="ECO:0000256" key="27">
    <source>
        <dbReference type="ARBA" id="ARBA00023157"/>
    </source>
</evidence>
<comment type="subcellular location">
    <subcellularLocation>
        <location evidence="5">Cytoplasm</location>
        <location evidence="5">Cytoskeleton</location>
        <location evidence="5">Microtubule organizing center</location>
    </subcellularLocation>
    <subcellularLocation>
        <location evidence="4">Endoplasmic reticulum</location>
    </subcellularLocation>
    <subcellularLocation>
        <location evidence="6">Golgi apparatus membrane</location>
    </subcellularLocation>
    <subcellularLocation>
        <location evidence="1">Inflammasome</location>
    </subcellularLocation>
    <subcellularLocation>
        <location evidence="3">Mitochondrion</location>
    </subcellularLocation>
    <subcellularLocation>
        <location evidence="2">Nucleus</location>
    </subcellularLocation>
    <subcellularLocation>
        <location evidence="7">Secreted</location>
    </subcellularLocation>
</comment>
<dbReference type="GO" id="GO:0035591">
    <property type="term" value="F:signaling adaptor activity"/>
    <property type="evidence" value="ECO:0007669"/>
    <property type="project" value="Ensembl"/>
</dbReference>
<accession>A0A8C2UJ49</accession>
<reference evidence="41" key="2">
    <citation type="submission" date="2025-09" db="UniProtKB">
        <authorList>
            <consortium name="Ensembl"/>
        </authorList>
    </citation>
    <scope>IDENTIFICATION</scope>
</reference>
<dbReference type="SMART" id="SM01289">
    <property type="entry name" value="PYRIN"/>
    <property type="match status" value="1"/>
</dbReference>
<keyword evidence="26" id="KW-0564">Palmitate</keyword>
<evidence type="ECO:0000256" key="6">
    <source>
        <dbReference type="ARBA" id="ARBA00004394"/>
    </source>
</evidence>
<evidence type="ECO:0000256" key="12">
    <source>
        <dbReference type="ARBA" id="ARBA00022553"/>
    </source>
</evidence>
<gene>
    <name evidence="41" type="primary">NLRP3</name>
</gene>
<keyword evidence="11" id="KW-0964">Secreted</keyword>
<dbReference type="CDD" id="cd08320">
    <property type="entry name" value="Pyrin_NALPs"/>
    <property type="match status" value="1"/>
</dbReference>
<evidence type="ECO:0000256" key="18">
    <source>
        <dbReference type="ARBA" id="ARBA00022824"/>
    </source>
</evidence>
<dbReference type="GO" id="GO:0005576">
    <property type="term" value="C:extracellular region"/>
    <property type="evidence" value="ECO:0007669"/>
    <property type="project" value="UniProtKB-SubCell"/>
</dbReference>
<dbReference type="InterPro" id="IPR007111">
    <property type="entry name" value="NACHT_NTPase"/>
</dbReference>
<keyword evidence="9" id="KW-0963">Cytoplasm</keyword>
<comment type="similarity">
    <text evidence="8">Belongs to the NLRP family.</text>
</comment>
<evidence type="ECO:0000256" key="23">
    <source>
        <dbReference type="ARBA" id="ARBA00023034"/>
    </source>
</evidence>
<dbReference type="GO" id="GO:0032731">
    <property type="term" value="P:positive regulation of interleukin-1 beta production"/>
    <property type="evidence" value="ECO:0007669"/>
    <property type="project" value="Ensembl"/>
</dbReference>
<dbReference type="GO" id="GO:0005524">
    <property type="term" value="F:ATP binding"/>
    <property type="evidence" value="ECO:0007669"/>
    <property type="project" value="UniProtKB-KW"/>
</dbReference>
<dbReference type="InterPro" id="IPR050637">
    <property type="entry name" value="NLRP_innate_immun_reg"/>
</dbReference>
<keyword evidence="10" id="KW-1017">Isopeptide bond</keyword>
<dbReference type="GO" id="GO:0031021">
    <property type="term" value="C:interphase microtubule organizing center"/>
    <property type="evidence" value="ECO:0007669"/>
    <property type="project" value="Ensembl"/>
</dbReference>
<dbReference type="Pfam" id="PF02758">
    <property type="entry name" value="PYRIN"/>
    <property type="match status" value="1"/>
</dbReference>
<evidence type="ECO:0000256" key="15">
    <source>
        <dbReference type="ARBA" id="ARBA00022737"/>
    </source>
</evidence>
<dbReference type="GO" id="GO:0002674">
    <property type="term" value="P:negative regulation of acute inflammatory response"/>
    <property type="evidence" value="ECO:0007669"/>
    <property type="project" value="TreeGrafter"/>
</dbReference>
<dbReference type="GO" id="GO:2000321">
    <property type="term" value="P:positive regulation of T-helper 17 cell differentiation"/>
    <property type="evidence" value="ECO:0007669"/>
    <property type="project" value="Ensembl"/>
</dbReference>